<accession>A0AB37HE57</accession>
<dbReference type="Proteomes" id="UP000595512">
    <property type="component" value="Chromosome"/>
</dbReference>
<dbReference type="KEGG" id="hspo:JGZ69_01095"/>
<feature type="domain" description="Cysteine-rich CPCC" evidence="1">
    <location>
        <begin position="39"/>
        <end position="112"/>
    </location>
</feature>
<protein>
    <recommendedName>
        <fullName evidence="1">Cysteine-rich CPCC domain-containing protein</fullName>
    </recommendedName>
</protein>
<dbReference type="AlphaFoldDB" id="A0AB37HE57"/>
<proteinExistence type="predicted"/>
<evidence type="ECO:0000259" key="1">
    <source>
        <dbReference type="Pfam" id="PF14206"/>
    </source>
</evidence>
<sequence>MYIKNKKNRTYNKYVPIVNYEGTTNAQLEIESDVVGDSSCPCCGFITIPNNGNVIAYICPVCFWEIDLFIQSNDVASDLNHGLTLTEARNNYQQLGAVLPRFKESCRQPKKGEYPTK</sequence>
<dbReference type="InterPro" id="IPR025983">
    <property type="entry name" value="Cys_rich_CPCC"/>
</dbReference>
<reference evidence="2 3" key="1">
    <citation type="submission" date="2020-12" db="EMBL/GenBank/DDBJ databases">
        <title>Taxonomic evaluation of the Bacillus sporothermodurans group of bacteria based on whole genome sequences.</title>
        <authorList>
            <person name="Fiedler G."/>
            <person name="Herbstmann A.-D."/>
            <person name="Doll E."/>
            <person name="Wenning M."/>
            <person name="Brinks E."/>
            <person name="Kabisch J."/>
            <person name="Breitenwieser F."/>
            <person name="Lappann M."/>
            <person name="Boehnlein C."/>
            <person name="Franz C."/>
        </authorList>
    </citation>
    <scope>NUCLEOTIDE SEQUENCE [LARGE SCALE GENOMIC DNA]</scope>
    <source>
        <strain evidence="2 3">DSM 10599</strain>
    </source>
</reference>
<evidence type="ECO:0000313" key="3">
    <source>
        <dbReference type="Proteomes" id="UP000595512"/>
    </source>
</evidence>
<dbReference type="RefSeq" id="WP_107921400.1">
    <property type="nucleotide sequence ID" value="NZ_CP066701.1"/>
</dbReference>
<name>A0AB37HE57_9BACI</name>
<evidence type="ECO:0000313" key="2">
    <source>
        <dbReference type="EMBL" id="QQX25639.1"/>
    </source>
</evidence>
<dbReference type="EMBL" id="CP066701">
    <property type="protein sequence ID" value="QQX25639.1"/>
    <property type="molecule type" value="Genomic_DNA"/>
</dbReference>
<organism evidence="2 3">
    <name type="scientific">Heyndrickxia sporothermodurans</name>
    <dbReference type="NCBI Taxonomy" id="46224"/>
    <lineage>
        <taxon>Bacteria</taxon>
        <taxon>Bacillati</taxon>
        <taxon>Bacillota</taxon>
        <taxon>Bacilli</taxon>
        <taxon>Bacillales</taxon>
        <taxon>Bacillaceae</taxon>
        <taxon>Heyndrickxia</taxon>
    </lineage>
</organism>
<gene>
    <name evidence="2" type="ORF">JGZ69_01095</name>
</gene>
<dbReference type="Pfam" id="PF14206">
    <property type="entry name" value="Cys_rich_CPCC"/>
    <property type="match status" value="1"/>
</dbReference>